<evidence type="ECO:0000256" key="1">
    <source>
        <dbReference type="ARBA" id="ARBA00007613"/>
    </source>
</evidence>
<proteinExistence type="inferred from homology"/>
<feature type="signal peptide" evidence="2">
    <location>
        <begin position="1"/>
        <end position="17"/>
    </location>
</feature>
<reference evidence="4" key="1">
    <citation type="submission" date="2020-02" db="EMBL/GenBank/DDBJ databases">
        <authorList>
            <person name="Chen W.-M."/>
        </authorList>
    </citation>
    <scope>NUCLEOTIDE SEQUENCE</scope>
    <source>
        <strain evidence="4">NBD-18</strain>
    </source>
</reference>
<sequence>MRISRMTFACGIFALMAACMVGPDYVRPQIDVGVAFKETPGWKVAQPAADAPRGPWWSMYQDEVLSQLMQELNQSNQNIAQAEARFRQAVAITQGARSPLYPTLSATGNMNRTGGSTISSTGATSSTALTTYGANAVVASWQIDIWGSIRRNIESTDASELALAADVAGARLTAQSAMALSYLQVRVLDEQKRLLIATLAAYQKSLDLTQNRYEAGMSGKGDVAVARTQYESTRAQLIDLEQQRAIYENAVAVLLGRAPSTFSIKEARMNTVVPVSPVGLPSALLERRPDVAAAERRTAAANAQIGVATAAWFPSLTINGNTGYRSTDLTQWFTAPAQFWALGPQLAMLVLDGGARQAAIAQAAAGLDIQAAAYRQVVLQALQEVENAMVQMRVFEQEESVQRLAVQSAQESLRLARNQYDQGLIDYLSVAVLETTALNNERTYITLMGNRLSASVRLIAALGGGWSADDLNRLDASGNPTANPSNTVPTNR</sequence>
<keyword evidence="2" id="KW-0449">Lipoprotein</keyword>
<dbReference type="InterPro" id="IPR010131">
    <property type="entry name" value="MdtP/NodT-like"/>
</dbReference>
<evidence type="ECO:0000313" key="4">
    <source>
        <dbReference type="EMBL" id="NDY84227.1"/>
    </source>
</evidence>
<comment type="subcellular location">
    <subcellularLocation>
        <location evidence="2">Cell membrane</location>
        <topology evidence="2">Lipid-anchor</topology>
    </subcellularLocation>
</comment>
<feature type="coiled-coil region" evidence="3">
    <location>
        <begin position="65"/>
        <end position="92"/>
    </location>
</feature>
<keyword evidence="3" id="KW-0175">Coiled coil</keyword>
<dbReference type="Gene3D" id="1.20.1600.10">
    <property type="entry name" value="Outer membrane efflux proteins (OEP)"/>
    <property type="match status" value="1"/>
</dbReference>
<dbReference type="PROSITE" id="PS51257">
    <property type="entry name" value="PROKAR_LIPOPROTEIN"/>
    <property type="match status" value="1"/>
</dbReference>
<dbReference type="AlphaFoldDB" id="A0A6B2R593"/>
<accession>A0A6B2R593</accession>
<evidence type="ECO:0000256" key="2">
    <source>
        <dbReference type="RuleBase" id="RU362097"/>
    </source>
</evidence>
<organism evidence="4">
    <name type="scientific">Sheuella amnicola</name>
    <dbReference type="NCBI Taxonomy" id="2707330"/>
    <lineage>
        <taxon>Bacteria</taxon>
        <taxon>Pseudomonadati</taxon>
        <taxon>Pseudomonadota</taxon>
        <taxon>Betaproteobacteria</taxon>
        <taxon>Burkholderiales</taxon>
        <taxon>Alcaligenaceae</taxon>
        <taxon>Sheuella</taxon>
    </lineage>
</organism>
<gene>
    <name evidence="4" type="ORF">G3I67_13420</name>
</gene>
<keyword evidence="2" id="KW-1134">Transmembrane beta strand</keyword>
<name>A0A6B2R593_9BURK</name>
<feature type="coiled-coil region" evidence="3">
    <location>
        <begin position="223"/>
        <end position="250"/>
    </location>
</feature>
<comment type="caution">
    <text evidence="4">The sequence shown here is derived from an EMBL/GenBank/DDBJ whole genome shotgun (WGS) entry which is preliminary data.</text>
</comment>
<dbReference type="InterPro" id="IPR003423">
    <property type="entry name" value="OMP_efflux"/>
</dbReference>
<comment type="similarity">
    <text evidence="1 2">Belongs to the outer membrane factor (OMF) (TC 1.B.17) family.</text>
</comment>
<protein>
    <submittedName>
        <fullName evidence="4">Efflux transporter outer membrane subunit</fullName>
    </submittedName>
</protein>
<keyword evidence="2" id="KW-0812">Transmembrane</keyword>
<dbReference type="PANTHER" id="PTHR30203">
    <property type="entry name" value="OUTER MEMBRANE CATION EFFLUX PROTEIN"/>
    <property type="match status" value="1"/>
</dbReference>
<dbReference type="NCBIfam" id="TIGR01845">
    <property type="entry name" value="outer_NodT"/>
    <property type="match status" value="1"/>
</dbReference>
<dbReference type="GO" id="GO:0005886">
    <property type="term" value="C:plasma membrane"/>
    <property type="evidence" value="ECO:0007669"/>
    <property type="project" value="UniProtKB-SubCell"/>
</dbReference>
<dbReference type="Pfam" id="PF02321">
    <property type="entry name" value="OEP"/>
    <property type="match status" value="2"/>
</dbReference>
<keyword evidence="2" id="KW-0564">Palmitate</keyword>
<dbReference type="Gene3D" id="2.20.200.10">
    <property type="entry name" value="Outer membrane efflux proteins (OEP)"/>
    <property type="match status" value="1"/>
</dbReference>
<dbReference type="EMBL" id="JAAGRN010000010">
    <property type="protein sequence ID" value="NDY84227.1"/>
    <property type="molecule type" value="Genomic_DNA"/>
</dbReference>
<feature type="chain" id="PRO_5025719047" evidence="2">
    <location>
        <begin position="18"/>
        <end position="492"/>
    </location>
</feature>
<dbReference type="GO" id="GO:0015562">
    <property type="term" value="F:efflux transmembrane transporter activity"/>
    <property type="evidence" value="ECO:0007669"/>
    <property type="project" value="InterPro"/>
</dbReference>
<dbReference type="SUPFAM" id="SSF56954">
    <property type="entry name" value="Outer membrane efflux proteins (OEP)"/>
    <property type="match status" value="1"/>
</dbReference>
<evidence type="ECO:0000256" key="3">
    <source>
        <dbReference type="SAM" id="Coils"/>
    </source>
</evidence>
<keyword evidence="2" id="KW-0472">Membrane</keyword>
<dbReference type="PANTHER" id="PTHR30203:SF33">
    <property type="entry name" value="BLR4455 PROTEIN"/>
    <property type="match status" value="1"/>
</dbReference>
<keyword evidence="2" id="KW-0732">Signal</keyword>